<feature type="transmembrane region" description="Helical" evidence="8">
    <location>
        <begin position="118"/>
        <end position="138"/>
    </location>
</feature>
<dbReference type="PANTHER" id="PTHR43711">
    <property type="entry name" value="TWO-COMPONENT HISTIDINE KINASE"/>
    <property type="match status" value="1"/>
</dbReference>
<sequence length="437" mass="49303">MVEIPNKNSVRLGQITYPFRIMGYYFGISILIIYHGGFLQLTPLLIGFISLATIYPHIGFAIYKISGNNRNVEYFNLTLDAILLGGFINLVQFAFIPSSVFGAMIVSSHAALQGFKRVLVSFIFIILGLLIMGIFNGFNIEIVSSSTIDIVSTIAISVFSIVYSYLGYLRSASLKKAKLDIKKQTEQILQKSDQLEEMNKEKDYLIGIAAHDLKSPLNQIIALIQIIELSDENLSPKQWENFSYISRSAKRMREMISKILDINAIESGEFNLSYQVFDIRDVTDEIVKNFKNDAEFKNINVVRRITEESCMVKLDRSFLTQIIENLLSNAIKFTEPGKKIEVIVKKIDDKVCLGVKDEGPGISAEDQKMLFNKFQKLSARPTGNEQSSGLGLSIVKKYTEAMNGSVWCESDLGQGALFCLEFETINRNEFLSRKDFQ</sequence>
<dbReference type="SMART" id="SM00387">
    <property type="entry name" value="HATPase_c"/>
    <property type="match status" value="1"/>
</dbReference>
<feature type="transmembrane region" description="Helical" evidence="8">
    <location>
        <begin position="41"/>
        <end position="62"/>
    </location>
</feature>
<keyword evidence="8" id="KW-1133">Transmembrane helix</keyword>
<keyword evidence="8" id="KW-0472">Membrane</keyword>
<dbReference type="Pfam" id="PF02518">
    <property type="entry name" value="HATPase_c"/>
    <property type="match status" value="1"/>
</dbReference>
<feature type="domain" description="Histidine kinase" evidence="9">
    <location>
        <begin position="208"/>
        <end position="426"/>
    </location>
</feature>
<evidence type="ECO:0000259" key="9">
    <source>
        <dbReference type="PROSITE" id="PS50109"/>
    </source>
</evidence>
<dbReference type="InterPro" id="IPR050736">
    <property type="entry name" value="Sensor_HK_Regulatory"/>
</dbReference>
<feature type="transmembrane region" description="Helical" evidence="8">
    <location>
        <begin position="82"/>
        <end position="106"/>
    </location>
</feature>
<dbReference type="Gene3D" id="3.30.565.10">
    <property type="entry name" value="Histidine kinase-like ATPase, C-terminal domain"/>
    <property type="match status" value="1"/>
</dbReference>
<feature type="transmembrane region" description="Helical" evidence="8">
    <location>
        <begin position="150"/>
        <end position="169"/>
    </location>
</feature>
<evidence type="ECO:0000256" key="3">
    <source>
        <dbReference type="ARBA" id="ARBA00022553"/>
    </source>
</evidence>
<comment type="caution">
    <text evidence="10">The sequence shown here is derived from an EMBL/GenBank/DDBJ whole genome shotgun (WGS) entry which is preliminary data.</text>
</comment>
<keyword evidence="11" id="KW-1185">Reference proteome</keyword>
<dbReference type="InterPro" id="IPR004358">
    <property type="entry name" value="Sig_transdc_His_kin-like_C"/>
</dbReference>
<dbReference type="PANTHER" id="PTHR43711:SF31">
    <property type="entry name" value="HISTIDINE KINASE"/>
    <property type="match status" value="1"/>
</dbReference>
<feature type="transmembrane region" description="Helical" evidence="8">
    <location>
        <begin position="15"/>
        <end position="34"/>
    </location>
</feature>
<dbReference type="InterPro" id="IPR003594">
    <property type="entry name" value="HATPase_dom"/>
</dbReference>
<dbReference type="InterPro" id="IPR003661">
    <property type="entry name" value="HisK_dim/P_dom"/>
</dbReference>
<keyword evidence="8" id="KW-0812">Transmembrane</keyword>
<organism evidence="10 11">
    <name type="scientific">Agaribacillus aureus</name>
    <dbReference type="NCBI Taxonomy" id="3051825"/>
    <lineage>
        <taxon>Bacteria</taxon>
        <taxon>Pseudomonadati</taxon>
        <taxon>Bacteroidota</taxon>
        <taxon>Cytophagia</taxon>
        <taxon>Cytophagales</taxon>
        <taxon>Splendidivirgaceae</taxon>
        <taxon>Agaribacillus</taxon>
    </lineage>
</organism>
<dbReference type="GO" id="GO:0005524">
    <property type="term" value="F:ATP binding"/>
    <property type="evidence" value="ECO:0007669"/>
    <property type="project" value="UniProtKB-KW"/>
</dbReference>
<feature type="coiled-coil region" evidence="7">
    <location>
        <begin position="174"/>
        <end position="201"/>
    </location>
</feature>
<name>A0ABT8LH78_9BACT</name>
<keyword evidence="5" id="KW-0418">Kinase</keyword>
<dbReference type="Pfam" id="PF05230">
    <property type="entry name" value="MASE2"/>
    <property type="match status" value="1"/>
</dbReference>
<dbReference type="CDD" id="cd00082">
    <property type="entry name" value="HisKA"/>
    <property type="match status" value="1"/>
</dbReference>
<dbReference type="EC" id="2.7.13.3" evidence="2"/>
<evidence type="ECO:0000256" key="1">
    <source>
        <dbReference type="ARBA" id="ARBA00000085"/>
    </source>
</evidence>
<dbReference type="InterPro" id="IPR007894">
    <property type="entry name" value="MASE2"/>
</dbReference>
<dbReference type="PROSITE" id="PS50109">
    <property type="entry name" value="HIS_KIN"/>
    <property type="match status" value="1"/>
</dbReference>
<accession>A0ABT8LH78</accession>
<evidence type="ECO:0000256" key="5">
    <source>
        <dbReference type="ARBA" id="ARBA00022777"/>
    </source>
</evidence>
<protein>
    <recommendedName>
        <fullName evidence="2">histidine kinase</fullName>
        <ecNumber evidence="2">2.7.13.3</ecNumber>
    </recommendedName>
</protein>
<keyword evidence="10" id="KW-0547">Nucleotide-binding</keyword>
<gene>
    <name evidence="10" type="ORF">QQ020_34120</name>
</gene>
<dbReference type="RefSeq" id="WP_346762496.1">
    <property type="nucleotide sequence ID" value="NZ_JAUJEB010000014.1"/>
</dbReference>
<dbReference type="InterPro" id="IPR036890">
    <property type="entry name" value="HATPase_C_sf"/>
</dbReference>
<dbReference type="PRINTS" id="PR00344">
    <property type="entry name" value="BCTRLSENSOR"/>
</dbReference>
<evidence type="ECO:0000256" key="4">
    <source>
        <dbReference type="ARBA" id="ARBA00022679"/>
    </source>
</evidence>
<dbReference type="SMART" id="SM00388">
    <property type="entry name" value="HisKA"/>
    <property type="match status" value="1"/>
</dbReference>
<proteinExistence type="predicted"/>
<dbReference type="Proteomes" id="UP001172083">
    <property type="component" value="Unassembled WGS sequence"/>
</dbReference>
<keyword evidence="7" id="KW-0175">Coiled coil</keyword>
<dbReference type="Pfam" id="PF00512">
    <property type="entry name" value="HisKA"/>
    <property type="match status" value="1"/>
</dbReference>
<evidence type="ECO:0000256" key="6">
    <source>
        <dbReference type="ARBA" id="ARBA00023012"/>
    </source>
</evidence>
<dbReference type="EMBL" id="JAUJEB010000014">
    <property type="protein sequence ID" value="MDN5217159.1"/>
    <property type="molecule type" value="Genomic_DNA"/>
</dbReference>
<evidence type="ECO:0000313" key="11">
    <source>
        <dbReference type="Proteomes" id="UP001172083"/>
    </source>
</evidence>
<evidence type="ECO:0000313" key="10">
    <source>
        <dbReference type="EMBL" id="MDN5217159.1"/>
    </source>
</evidence>
<comment type="catalytic activity">
    <reaction evidence="1">
        <text>ATP + protein L-histidine = ADP + protein N-phospho-L-histidine.</text>
        <dbReference type="EC" id="2.7.13.3"/>
    </reaction>
</comment>
<keyword evidence="6" id="KW-0902">Two-component regulatory system</keyword>
<dbReference type="InterPro" id="IPR005467">
    <property type="entry name" value="His_kinase_dom"/>
</dbReference>
<reference evidence="10" key="1">
    <citation type="submission" date="2023-06" db="EMBL/GenBank/DDBJ databases">
        <title>Genomic of Agaribacillus aureum.</title>
        <authorList>
            <person name="Wang G."/>
        </authorList>
    </citation>
    <scope>NUCLEOTIDE SEQUENCE</scope>
    <source>
        <strain evidence="10">BMA12</strain>
    </source>
</reference>
<evidence type="ECO:0000256" key="7">
    <source>
        <dbReference type="SAM" id="Coils"/>
    </source>
</evidence>
<keyword evidence="4" id="KW-0808">Transferase</keyword>
<dbReference type="InterPro" id="IPR036097">
    <property type="entry name" value="HisK_dim/P_sf"/>
</dbReference>
<keyword evidence="3" id="KW-0597">Phosphoprotein</keyword>
<evidence type="ECO:0000256" key="8">
    <source>
        <dbReference type="SAM" id="Phobius"/>
    </source>
</evidence>
<keyword evidence="10" id="KW-0067">ATP-binding</keyword>
<dbReference type="Gene3D" id="1.10.287.130">
    <property type="match status" value="1"/>
</dbReference>
<dbReference type="SUPFAM" id="SSF55874">
    <property type="entry name" value="ATPase domain of HSP90 chaperone/DNA topoisomerase II/histidine kinase"/>
    <property type="match status" value="1"/>
</dbReference>
<evidence type="ECO:0000256" key="2">
    <source>
        <dbReference type="ARBA" id="ARBA00012438"/>
    </source>
</evidence>
<dbReference type="CDD" id="cd00075">
    <property type="entry name" value="HATPase"/>
    <property type="match status" value="1"/>
</dbReference>
<dbReference type="SUPFAM" id="SSF47384">
    <property type="entry name" value="Homodimeric domain of signal transducing histidine kinase"/>
    <property type="match status" value="1"/>
</dbReference>